<proteinExistence type="predicted"/>
<gene>
    <name evidence="1" type="ORF">ACFQ3U_08985</name>
</gene>
<organism evidence="1 2">
    <name type="scientific">Leucobacter albus</name>
    <dbReference type="NCBI Taxonomy" id="272210"/>
    <lineage>
        <taxon>Bacteria</taxon>
        <taxon>Bacillati</taxon>
        <taxon>Actinomycetota</taxon>
        <taxon>Actinomycetes</taxon>
        <taxon>Micrococcales</taxon>
        <taxon>Microbacteriaceae</taxon>
        <taxon>Leucobacter</taxon>
    </lineage>
</organism>
<evidence type="ECO:0000313" key="1">
    <source>
        <dbReference type="EMBL" id="MFD1202025.1"/>
    </source>
</evidence>
<keyword evidence="2" id="KW-1185">Reference proteome</keyword>
<protein>
    <submittedName>
        <fullName evidence="1">Uncharacterized protein</fullName>
    </submittedName>
</protein>
<dbReference type="Proteomes" id="UP001597181">
    <property type="component" value="Unassembled WGS sequence"/>
</dbReference>
<sequence>MSSLRRGFTVFALVALSTALVSGCTQQRANSSFDREQIYASAIEMREDSDLVAIGTVNQIREAQDIEGSDTIITISEVDMKEVVKWDDKVDSRIGDVIEVRQFGSKDSGSAAPPVTLLEAGKTYLLFLTSSGLGGELAAQYYVTGASAGLYEPRQDVRRSGQPDLLSLEFKQVDPTEEEPALVSVVPKDIG</sequence>
<reference evidence="2" key="1">
    <citation type="journal article" date="2019" name="Int. J. Syst. Evol. Microbiol.">
        <title>The Global Catalogue of Microorganisms (GCM) 10K type strain sequencing project: providing services to taxonomists for standard genome sequencing and annotation.</title>
        <authorList>
            <consortium name="The Broad Institute Genomics Platform"/>
            <consortium name="The Broad Institute Genome Sequencing Center for Infectious Disease"/>
            <person name="Wu L."/>
            <person name="Ma J."/>
        </authorList>
    </citation>
    <scope>NUCLEOTIDE SEQUENCE [LARGE SCALE GENOMIC DNA]</scope>
    <source>
        <strain evidence="2">CCUG 50213</strain>
    </source>
</reference>
<name>A0ABW3TN34_9MICO</name>
<dbReference type="RefSeq" id="WP_343961773.1">
    <property type="nucleotide sequence ID" value="NZ_BAAAKZ010000013.1"/>
</dbReference>
<dbReference type="EMBL" id="JBHTLY010000003">
    <property type="protein sequence ID" value="MFD1202025.1"/>
    <property type="molecule type" value="Genomic_DNA"/>
</dbReference>
<dbReference type="PROSITE" id="PS51257">
    <property type="entry name" value="PROKAR_LIPOPROTEIN"/>
    <property type="match status" value="1"/>
</dbReference>
<evidence type="ECO:0000313" key="2">
    <source>
        <dbReference type="Proteomes" id="UP001597181"/>
    </source>
</evidence>
<comment type="caution">
    <text evidence="1">The sequence shown here is derived from an EMBL/GenBank/DDBJ whole genome shotgun (WGS) entry which is preliminary data.</text>
</comment>
<accession>A0ABW3TN34</accession>